<accession>A0A7S4FDM0</accession>
<gene>
    <name evidence="2" type="ORF">EGYM00163_LOCUS935</name>
</gene>
<evidence type="ECO:0000256" key="1">
    <source>
        <dbReference type="SAM" id="MobiDB-lite"/>
    </source>
</evidence>
<organism evidence="2">
    <name type="scientific">Eutreptiella gymnastica</name>
    <dbReference type="NCBI Taxonomy" id="73025"/>
    <lineage>
        <taxon>Eukaryota</taxon>
        <taxon>Discoba</taxon>
        <taxon>Euglenozoa</taxon>
        <taxon>Euglenida</taxon>
        <taxon>Spirocuta</taxon>
        <taxon>Euglenophyceae</taxon>
        <taxon>Eutreptiales</taxon>
        <taxon>Eutreptiaceae</taxon>
        <taxon>Eutreptiella</taxon>
    </lineage>
</organism>
<sequence>MVGPRPLPPPLTSTQKPGRTKDMAVHQLYGTPPAFVEAPTPPPQERWTTDWLHGAAAVQMYDAVRWGEIVLGVGGSIFGGCNSVGLQCPHSTPAVSAMPRPS</sequence>
<feature type="region of interest" description="Disordered" evidence="1">
    <location>
        <begin position="1"/>
        <end position="21"/>
    </location>
</feature>
<dbReference type="EMBL" id="HBJA01003001">
    <property type="protein sequence ID" value="CAE0789821.1"/>
    <property type="molecule type" value="Transcribed_RNA"/>
</dbReference>
<evidence type="ECO:0000313" key="2">
    <source>
        <dbReference type="EMBL" id="CAE0789821.1"/>
    </source>
</evidence>
<proteinExistence type="predicted"/>
<name>A0A7S4FDM0_9EUGL</name>
<reference evidence="2" key="1">
    <citation type="submission" date="2021-01" db="EMBL/GenBank/DDBJ databases">
        <authorList>
            <person name="Corre E."/>
            <person name="Pelletier E."/>
            <person name="Niang G."/>
            <person name="Scheremetjew M."/>
            <person name="Finn R."/>
            <person name="Kale V."/>
            <person name="Holt S."/>
            <person name="Cochrane G."/>
            <person name="Meng A."/>
            <person name="Brown T."/>
            <person name="Cohen L."/>
        </authorList>
    </citation>
    <scope>NUCLEOTIDE SEQUENCE</scope>
    <source>
        <strain evidence="2">CCMP1594</strain>
    </source>
</reference>
<protein>
    <submittedName>
        <fullName evidence="2">Uncharacterized protein</fullName>
    </submittedName>
</protein>
<dbReference type="AlphaFoldDB" id="A0A7S4FDM0"/>
<feature type="compositionally biased region" description="Pro residues" evidence="1">
    <location>
        <begin position="1"/>
        <end position="11"/>
    </location>
</feature>